<feature type="region of interest" description="Disordered" evidence="1">
    <location>
        <begin position="26"/>
        <end position="69"/>
    </location>
</feature>
<proteinExistence type="predicted"/>
<keyword evidence="3" id="KW-1185">Reference proteome</keyword>
<reference evidence="2" key="1">
    <citation type="submission" date="2017-06" db="EMBL/GenBank/DDBJ databases">
        <title>Genome of a bacteriophage of the Autographivirinae subfamily that infects Escherichia coli strain O45:H10.</title>
        <authorList>
            <person name="Nonis J."/>
            <person name="Billington C."/>
            <person name="Varsani A."/>
        </authorList>
    </citation>
    <scope>NUCLEOTIDE SEQUENCE [LARGE SCALE GENOMIC DNA]</scope>
</reference>
<name>A0A1P8BK63_9CAUD</name>
<evidence type="ECO:0000313" key="3">
    <source>
        <dbReference type="Proteomes" id="UP000225284"/>
    </source>
</evidence>
<evidence type="ECO:0000313" key="2">
    <source>
        <dbReference type="EMBL" id="ANT40816.1"/>
    </source>
</evidence>
<dbReference type="Proteomes" id="UP000225284">
    <property type="component" value="Segment"/>
</dbReference>
<accession>A0A1P8BK63</accession>
<evidence type="ECO:0000256" key="1">
    <source>
        <dbReference type="SAM" id="MobiDB-lite"/>
    </source>
</evidence>
<dbReference type="EMBL" id="KX279892">
    <property type="protein sequence ID" value="ANT40816.1"/>
    <property type="molecule type" value="Genomic_DNA"/>
</dbReference>
<dbReference type="GeneID" id="54976517"/>
<sequence>MGVVKKAFKAIGLAQDAPRIEAKVPAQQLERKPETEAEDIQIGAGGDDATASAKGKRGLVRPVASSLKV</sequence>
<dbReference type="RefSeq" id="YP_009786440.1">
    <property type="nucleotide sequence ID" value="NC_047769.1"/>
</dbReference>
<protein>
    <submittedName>
        <fullName evidence="2">Uncharacterized protein</fullName>
    </submittedName>
</protein>
<organism evidence="2 3">
    <name type="scientific">Escherichia phage AAPEc6</name>
    <dbReference type="NCBI Taxonomy" id="2886901"/>
    <lineage>
        <taxon>Viruses</taxon>
        <taxon>Duplodnaviria</taxon>
        <taxon>Heunggongvirae</taxon>
        <taxon>Uroviricota</taxon>
        <taxon>Caudoviricetes</taxon>
        <taxon>Autographivirales</taxon>
        <taxon>Autosignataviridae</taxon>
        <taxon>Molineuxvirinae</taxon>
        <taxon>Vectrevirus</taxon>
        <taxon>Vectrevirus AAPEc6</taxon>
    </lineage>
</organism>